<feature type="compositionally biased region" description="Basic and acidic residues" evidence="1">
    <location>
        <begin position="39"/>
        <end position="48"/>
    </location>
</feature>
<dbReference type="Proteomes" id="UP001140453">
    <property type="component" value="Unassembled WGS sequence"/>
</dbReference>
<evidence type="ECO:0000256" key="1">
    <source>
        <dbReference type="SAM" id="MobiDB-lite"/>
    </source>
</evidence>
<name>A0A9W8YLK2_9PEZI</name>
<reference evidence="2" key="1">
    <citation type="submission" date="2022-10" db="EMBL/GenBank/DDBJ databases">
        <title>Tapping the CABI collections for fungal endophytes: first genome assemblies for Collariella, Neodidymelliopsis, Ascochyta clinopodiicola, Didymella pomorum, Didymosphaeria variabile, Neocosmospora piperis and Neocucurbitaria cava.</title>
        <authorList>
            <person name="Hill R."/>
        </authorList>
    </citation>
    <scope>NUCLEOTIDE SEQUENCE</scope>
    <source>
        <strain evidence="2">IMI 355082</strain>
    </source>
</reference>
<evidence type="ECO:0000313" key="2">
    <source>
        <dbReference type="EMBL" id="KAJ4385610.1"/>
    </source>
</evidence>
<dbReference type="EMBL" id="JAPEVB010000007">
    <property type="protein sequence ID" value="KAJ4385610.1"/>
    <property type="molecule type" value="Genomic_DNA"/>
</dbReference>
<feature type="compositionally biased region" description="Polar residues" evidence="1">
    <location>
        <begin position="52"/>
        <end position="64"/>
    </location>
</feature>
<feature type="compositionally biased region" description="Basic and acidic residues" evidence="1">
    <location>
        <begin position="432"/>
        <end position="443"/>
    </location>
</feature>
<feature type="region of interest" description="Disordered" evidence="1">
    <location>
        <begin position="29"/>
        <end position="64"/>
    </location>
</feature>
<dbReference type="AlphaFoldDB" id="A0A9W8YLK2"/>
<feature type="region of interest" description="Disordered" evidence="1">
    <location>
        <begin position="411"/>
        <end position="443"/>
    </location>
</feature>
<proteinExistence type="predicted"/>
<evidence type="ECO:0000313" key="3">
    <source>
        <dbReference type="Proteomes" id="UP001140453"/>
    </source>
</evidence>
<dbReference type="OrthoDB" id="10474971at2759"/>
<accession>A0A9W8YLK2</accession>
<sequence length="443" mass="49590">MQSWAQKSDEAAKEVFNIMQRMFGTGQVSGRISIPGQEHAVRAEDSKRPASKVTSKSDSCTSLSTQNSISEFGAEAEPPWLLEAMQKEVGPRRRDPLVAIKSQTRRNLYIERDAEHKVELERSRPRASTTQHGEYPVPLPQVSEQSDASSVVKKAVIESPSYPRPGARTPTQQDPSRATLAPRVTLQTPIIQVDRWPEKHVFNPAQLMQQLDTHSSNIINPPTALPTTEPAPCPPLTALLYFALELPRSSPQHRGGYMRHYDHPMRLPLSTPQQLVASTVHLRGYLTQQTTRFLSHFFSPKHDNDNNGKLQTTSDETQLVVNFPSLPCAGGYGMEQVWGPELAWAWLDASEENFADAVVGILRELAEVAVRDGRGGTVDVVCVVRKVVDGRRGYGLTMDVRRIGENLRRDDRTKTRKAAQRVRQQEDQSAEEVARAEGKMWIH</sequence>
<gene>
    <name evidence="2" type="ORF">N0V93_010039</name>
</gene>
<keyword evidence="3" id="KW-1185">Reference proteome</keyword>
<organism evidence="2 3">
    <name type="scientific">Gnomoniopsis smithogilvyi</name>
    <dbReference type="NCBI Taxonomy" id="1191159"/>
    <lineage>
        <taxon>Eukaryota</taxon>
        <taxon>Fungi</taxon>
        <taxon>Dikarya</taxon>
        <taxon>Ascomycota</taxon>
        <taxon>Pezizomycotina</taxon>
        <taxon>Sordariomycetes</taxon>
        <taxon>Sordariomycetidae</taxon>
        <taxon>Diaporthales</taxon>
        <taxon>Gnomoniaceae</taxon>
        <taxon>Gnomoniopsis</taxon>
    </lineage>
</organism>
<comment type="caution">
    <text evidence="2">The sequence shown here is derived from an EMBL/GenBank/DDBJ whole genome shotgun (WGS) entry which is preliminary data.</text>
</comment>
<feature type="region of interest" description="Disordered" evidence="1">
    <location>
        <begin position="118"/>
        <end position="183"/>
    </location>
</feature>
<protein>
    <submittedName>
        <fullName evidence="2">Uncharacterized protein</fullName>
    </submittedName>
</protein>